<name>A0ABV5J7D5_9BACT</name>
<reference evidence="5 6" key="1">
    <citation type="submission" date="2024-09" db="EMBL/GenBank/DDBJ databases">
        <authorList>
            <person name="Sun Q."/>
            <person name="Mori K."/>
        </authorList>
    </citation>
    <scope>NUCLEOTIDE SEQUENCE [LARGE SCALE GENOMIC DNA]</scope>
    <source>
        <strain evidence="5 6">CECT 7682</strain>
    </source>
</reference>
<dbReference type="Gene3D" id="1.10.10.10">
    <property type="entry name" value="Winged helix-like DNA-binding domain superfamily/Winged helix DNA-binding domain"/>
    <property type="match status" value="1"/>
</dbReference>
<dbReference type="Pfam" id="PF01047">
    <property type="entry name" value="MarR"/>
    <property type="match status" value="1"/>
</dbReference>
<comment type="caution">
    <text evidence="5">The sequence shown here is derived from an EMBL/GenBank/DDBJ whole genome shotgun (WGS) entry which is preliminary data.</text>
</comment>
<evidence type="ECO:0000256" key="1">
    <source>
        <dbReference type="ARBA" id="ARBA00023015"/>
    </source>
</evidence>
<dbReference type="PANTHER" id="PTHR42756:SF1">
    <property type="entry name" value="TRANSCRIPTIONAL REPRESSOR OF EMRAB OPERON"/>
    <property type="match status" value="1"/>
</dbReference>
<evidence type="ECO:0000256" key="3">
    <source>
        <dbReference type="ARBA" id="ARBA00023163"/>
    </source>
</evidence>
<keyword evidence="6" id="KW-1185">Reference proteome</keyword>
<evidence type="ECO:0000313" key="6">
    <source>
        <dbReference type="Proteomes" id="UP001589654"/>
    </source>
</evidence>
<dbReference type="InterPro" id="IPR000835">
    <property type="entry name" value="HTH_MarR-typ"/>
</dbReference>
<feature type="domain" description="HTH marR-type" evidence="4">
    <location>
        <begin position="1"/>
        <end position="136"/>
    </location>
</feature>
<dbReference type="InterPro" id="IPR023187">
    <property type="entry name" value="Tscrpt_reg_MarR-type_CS"/>
</dbReference>
<dbReference type="EMBL" id="JBHMEW010000063">
    <property type="protein sequence ID" value="MFB9212738.1"/>
    <property type="molecule type" value="Genomic_DNA"/>
</dbReference>
<dbReference type="PROSITE" id="PS01117">
    <property type="entry name" value="HTH_MARR_1"/>
    <property type="match status" value="1"/>
</dbReference>
<dbReference type="InterPro" id="IPR036388">
    <property type="entry name" value="WH-like_DNA-bd_sf"/>
</dbReference>
<evidence type="ECO:0000259" key="4">
    <source>
        <dbReference type="PROSITE" id="PS50995"/>
    </source>
</evidence>
<organism evidence="5 6">
    <name type="scientific">Echinicola jeungdonensis</name>
    <dbReference type="NCBI Taxonomy" id="709343"/>
    <lineage>
        <taxon>Bacteria</taxon>
        <taxon>Pseudomonadati</taxon>
        <taxon>Bacteroidota</taxon>
        <taxon>Cytophagia</taxon>
        <taxon>Cytophagales</taxon>
        <taxon>Cyclobacteriaceae</taxon>
        <taxon>Echinicola</taxon>
    </lineage>
</organism>
<dbReference type="SUPFAM" id="SSF46785">
    <property type="entry name" value="Winged helix' DNA-binding domain"/>
    <property type="match status" value="1"/>
</dbReference>
<dbReference type="SMART" id="SM00347">
    <property type="entry name" value="HTH_MARR"/>
    <property type="match status" value="1"/>
</dbReference>
<keyword evidence="2" id="KW-0238">DNA-binding</keyword>
<evidence type="ECO:0000256" key="2">
    <source>
        <dbReference type="ARBA" id="ARBA00023125"/>
    </source>
</evidence>
<proteinExistence type="predicted"/>
<sequence length="150" mass="17315">MKPEETVDFYIKTSWHAISRMYNQKAAEQEFTTSIGFVLININSHEGTPATKIAPLLGLESRSLTRMLKSMEEKGLICRKQDPSDKRSVRIFLTEEGKKKKEISIQAIQEFNESIRSKVSQNELETFFKVFRKINQVIEKTQNESIKPSS</sequence>
<evidence type="ECO:0000313" key="5">
    <source>
        <dbReference type="EMBL" id="MFB9212738.1"/>
    </source>
</evidence>
<dbReference type="RefSeq" id="WP_290247488.1">
    <property type="nucleotide sequence ID" value="NZ_JAUFQT010000001.1"/>
</dbReference>
<keyword evidence="3" id="KW-0804">Transcription</keyword>
<dbReference type="Proteomes" id="UP001589654">
    <property type="component" value="Unassembled WGS sequence"/>
</dbReference>
<dbReference type="PANTHER" id="PTHR42756">
    <property type="entry name" value="TRANSCRIPTIONAL REGULATOR, MARR"/>
    <property type="match status" value="1"/>
</dbReference>
<protein>
    <submittedName>
        <fullName evidence="5">MarR family winged helix-turn-helix transcriptional regulator</fullName>
    </submittedName>
</protein>
<keyword evidence="1" id="KW-0805">Transcription regulation</keyword>
<accession>A0ABV5J7D5</accession>
<dbReference type="PROSITE" id="PS50995">
    <property type="entry name" value="HTH_MARR_2"/>
    <property type="match status" value="1"/>
</dbReference>
<gene>
    <name evidence="5" type="ORF">ACFFUR_13060</name>
</gene>
<dbReference type="PRINTS" id="PR00598">
    <property type="entry name" value="HTHMARR"/>
</dbReference>
<dbReference type="InterPro" id="IPR036390">
    <property type="entry name" value="WH_DNA-bd_sf"/>
</dbReference>